<sequence>MARNRLIFPLEFAGLALLLASCSSDNAQAPPNDAPDKACDAAEVLQFQETDGDGETAIENHFYRQGPMAAHMLARAGRSLRLLFAFPASNQGAGIWFEDVASPVQFGVTSDSQLGCVKRDDGMRGLSAHLRTNATSLKVHGSVLGNVRSLRDYGYNNLKYKEPIPAGMLPEMSSTSPSSGLLLRRTMTDGRHHVELRIVPEDGTTITAQGSDVTLAAGAHGEIRIHATALADDTPLTPYAHAELVKDEAAANRDNPRALQALSFLTYKEKFMAGSWRFLTYFGRDTLLSVGMLMPALQAPVIESGIGSVLERVGTQGAELGDVAHEEAIGDYAALTHVSGTPRPNDLEQPILDYKMVDDDFQLAPILAAYFDTPDGSARAGAFLAKKTPSGATYAEALKRNLALVLQQAQPYADRPSATTLVKIRDTVNGQKNNVGNWRDSDNGLGLGRFAFDVNAALVPAALAAAKKLYARPELGDPASAAKAEQLAAAWKGVEKYFKVTVPAANAKQRVDDYARAAQIDPKASTESVKGDVTYYGLSLGADGKPVEVMHSDSSFMFFFTDPSAEYLESAADDLLRPFPAGILTPVGVVVANAALATDPALQPIFTPRDYHGTVIWSWQQAMLAAGLKRQLARADLAGSTKEKLRAAETALWAAIAVRRGTTGELWSFAAKNGAIEYAPFVIPGVDESNAVQLWSTVYLAVKPPVAP</sequence>
<dbReference type="Proteomes" id="UP001374803">
    <property type="component" value="Chromosome"/>
</dbReference>
<keyword evidence="1" id="KW-0732">Signal</keyword>
<gene>
    <name evidence="2" type="ORF">LVJ94_00190</name>
</gene>
<feature type="signal peptide" evidence="1">
    <location>
        <begin position="1"/>
        <end position="29"/>
    </location>
</feature>
<evidence type="ECO:0000313" key="3">
    <source>
        <dbReference type="Proteomes" id="UP001374803"/>
    </source>
</evidence>
<dbReference type="InterPro" id="IPR008928">
    <property type="entry name" value="6-hairpin_glycosidase_sf"/>
</dbReference>
<dbReference type="SUPFAM" id="SSF48208">
    <property type="entry name" value="Six-hairpin glycosidases"/>
    <property type="match status" value="1"/>
</dbReference>
<name>A0ABZ2L6W6_9BACT</name>
<protein>
    <recommendedName>
        <fullName evidence="4">Lipoprotein</fullName>
    </recommendedName>
</protein>
<accession>A0ABZ2L6W6</accession>
<evidence type="ECO:0000256" key="1">
    <source>
        <dbReference type="SAM" id="SignalP"/>
    </source>
</evidence>
<evidence type="ECO:0000313" key="2">
    <source>
        <dbReference type="EMBL" id="WXB05683.1"/>
    </source>
</evidence>
<dbReference type="EMBL" id="CP089983">
    <property type="protein sequence ID" value="WXB05683.1"/>
    <property type="molecule type" value="Genomic_DNA"/>
</dbReference>
<feature type="chain" id="PRO_5046606652" description="Lipoprotein" evidence="1">
    <location>
        <begin position="30"/>
        <end position="708"/>
    </location>
</feature>
<keyword evidence="3" id="KW-1185">Reference proteome</keyword>
<dbReference type="RefSeq" id="WP_394835329.1">
    <property type="nucleotide sequence ID" value="NZ_CP089929.1"/>
</dbReference>
<reference evidence="2" key="1">
    <citation type="submission" date="2021-12" db="EMBL/GenBank/DDBJ databases">
        <title>Discovery of the Pendulisporaceae a myxobacterial family with distinct sporulation behavior and unique specialized metabolism.</title>
        <authorList>
            <person name="Garcia R."/>
            <person name="Popoff A."/>
            <person name="Bader C.D."/>
            <person name="Loehr J."/>
            <person name="Walesch S."/>
            <person name="Walt C."/>
            <person name="Boldt J."/>
            <person name="Bunk B."/>
            <person name="Haeckl F.J.F.P.J."/>
            <person name="Gunesch A.P."/>
            <person name="Birkelbach J."/>
            <person name="Nuebel U."/>
            <person name="Pietschmann T."/>
            <person name="Bach T."/>
            <person name="Mueller R."/>
        </authorList>
    </citation>
    <scope>NUCLEOTIDE SEQUENCE</scope>
    <source>
        <strain evidence="2">MSr11367</strain>
    </source>
</reference>
<organism evidence="2 3">
    <name type="scientific">Pendulispora rubella</name>
    <dbReference type="NCBI Taxonomy" id="2741070"/>
    <lineage>
        <taxon>Bacteria</taxon>
        <taxon>Pseudomonadati</taxon>
        <taxon>Myxococcota</taxon>
        <taxon>Myxococcia</taxon>
        <taxon>Myxococcales</taxon>
        <taxon>Sorangiineae</taxon>
        <taxon>Pendulisporaceae</taxon>
        <taxon>Pendulispora</taxon>
    </lineage>
</organism>
<evidence type="ECO:0008006" key="4">
    <source>
        <dbReference type="Google" id="ProtNLM"/>
    </source>
</evidence>
<dbReference type="PROSITE" id="PS51257">
    <property type="entry name" value="PROKAR_LIPOPROTEIN"/>
    <property type="match status" value="1"/>
</dbReference>
<proteinExistence type="predicted"/>